<comment type="caution">
    <text evidence="1">The sequence shown here is derived from an EMBL/GenBank/DDBJ whole genome shotgun (WGS) entry which is preliminary data.</text>
</comment>
<reference evidence="1" key="1">
    <citation type="submission" date="2021-03" db="EMBL/GenBank/DDBJ databases">
        <authorList>
            <consortium name="DOE Joint Genome Institute"/>
            <person name="Ahrendt S."/>
            <person name="Looney B.P."/>
            <person name="Miyauchi S."/>
            <person name="Morin E."/>
            <person name="Drula E."/>
            <person name="Courty P.E."/>
            <person name="Chicoki N."/>
            <person name="Fauchery L."/>
            <person name="Kohler A."/>
            <person name="Kuo A."/>
            <person name="Labutti K."/>
            <person name="Pangilinan J."/>
            <person name="Lipzen A."/>
            <person name="Riley R."/>
            <person name="Andreopoulos W."/>
            <person name="He G."/>
            <person name="Johnson J."/>
            <person name="Barry K.W."/>
            <person name="Grigoriev I.V."/>
            <person name="Nagy L."/>
            <person name="Hibbett D."/>
            <person name="Henrissat B."/>
            <person name="Matheny P.B."/>
            <person name="Labbe J."/>
            <person name="Martin F."/>
        </authorList>
    </citation>
    <scope>NUCLEOTIDE SEQUENCE</scope>
    <source>
        <strain evidence="1">HHB10654</strain>
    </source>
</reference>
<dbReference type="EMBL" id="MU277187">
    <property type="protein sequence ID" value="KAI0069234.1"/>
    <property type="molecule type" value="Genomic_DNA"/>
</dbReference>
<protein>
    <submittedName>
        <fullName evidence="1">Uncharacterized protein</fullName>
    </submittedName>
</protein>
<evidence type="ECO:0000313" key="2">
    <source>
        <dbReference type="Proteomes" id="UP000814140"/>
    </source>
</evidence>
<gene>
    <name evidence="1" type="ORF">BV25DRAFT_117355</name>
</gene>
<organism evidence="1 2">
    <name type="scientific">Artomyces pyxidatus</name>
    <dbReference type="NCBI Taxonomy" id="48021"/>
    <lineage>
        <taxon>Eukaryota</taxon>
        <taxon>Fungi</taxon>
        <taxon>Dikarya</taxon>
        <taxon>Basidiomycota</taxon>
        <taxon>Agaricomycotina</taxon>
        <taxon>Agaricomycetes</taxon>
        <taxon>Russulales</taxon>
        <taxon>Auriscalpiaceae</taxon>
        <taxon>Artomyces</taxon>
    </lineage>
</organism>
<proteinExistence type="predicted"/>
<name>A0ACB8TLA3_9AGAM</name>
<reference evidence="1" key="2">
    <citation type="journal article" date="2022" name="New Phytol.">
        <title>Evolutionary transition to the ectomycorrhizal habit in the genomes of a hyperdiverse lineage of mushroom-forming fungi.</title>
        <authorList>
            <person name="Looney B."/>
            <person name="Miyauchi S."/>
            <person name="Morin E."/>
            <person name="Drula E."/>
            <person name="Courty P.E."/>
            <person name="Kohler A."/>
            <person name="Kuo A."/>
            <person name="LaButti K."/>
            <person name="Pangilinan J."/>
            <person name="Lipzen A."/>
            <person name="Riley R."/>
            <person name="Andreopoulos W."/>
            <person name="He G."/>
            <person name="Johnson J."/>
            <person name="Nolan M."/>
            <person name="Tritt A."/>
            <person name="Barry K.W."/>
            <person name="Grigoriev I.V."/>
            <person name="Nagy L.G."/>
            <person name="Hibbett D."/>
            <person name="Henrissat B."/>
            <person name="Matheny P.B."/>
            <person name="Labbe J."/>
            <person name="Martin F.M."/>
        </authorList>
    </citation>
    <scope>NUCLEOTIDE SEQUENCE</scope>
    <source>
        <strain evidence="1">HHB10654</strain>
    </source>
</reference>
<sequence>MQPPRPPSSQHPSLGHPQPSQHQQPHQQSSHPPQPPQPPHLSPQHQNRQVNGHVPHPARPQSQPQPPGRPPSQQTAPSRTPHLPHSSLPANATLLQAANIGGHPPPQRPPSHPGMPPTTPLGPPGPQPPQAQPPIPSQMMRPTGPQPVPSTPTTEGGIMRGLPGPVVPPVRPMQPPPPIGFGQGLVRLLQFSGSLASEHRDRLQLTHWEELVKDYFLPMATLKLTLWKDNQKNEAKVFEVGTPILPRFFLVTSQSGVKSMTLSLDGARERLYAQNQAVVECTSAVWTYRYYNGYTVTLRGPFTAHVLVVPTPPANGAPAQSTSHPNYSIKIYNIHFDSNLYEKHISVDVILGQRIDSPKTPRQRNAQTPTLNGVTPQQKAEEEKWEEPRIVFDRASIPSEPVNAFGIPQATMRCLELAESVGQMTELIQFSMEADCGPLESLKQFAQKIRETPVPGSLNTPGGPPNGIGMPGSYNTDGIMVNGGVPQNSTLYPPTPMSGPPGSAGGPQPGGSLPPATPSTSSPGKSKNGTPQQSHAPNPATSGSSSAHTPNTTSTPSMANATLTNNNLKRKAQPSETASPTTASSDQPPPAKRNQRKRGRTTGGG</sequence>
<accession>A0ACB8TLA3</accession>
<keyword evidence="2" id="KW-1185">Reference proteome</keyword>
<evidence type="ECO:0000313" key="1">
    <source>
        <dbReference type="EMBL" id="KAI0069234.1"/>
    </source>
</evidence>
<dbReference type="Proteomes" id="UP000814140">
    <property type="component" value="Unassembled WGS sequence"/>
</dbReference>